<evidence type="ECO:0000313" key="2">
    <source>
        <dbReference type="Proteomes" id="UP000029228"/>
    </source>
</evidence>
<dbReference type="AlphaFoldDB" id="A0A090S2B2"/>
<gene>
    <name evidence="1" type="ORF">JCM19235_3631</name>
</gene>
<comment type="caution">
    <text evidence="1">The sequence shown here is derived from an EMBL/GenBank/DDBJ whole genome shotgun (WGS) entry which is preliminary data.</text>
</comment>
<name>A0A090S2B2_9VIBR</name>
<organism evidence="1 2">
    <name type="scientific">Vibrio maritimus</name>
    <dbReference type="NCBI Taxonomy" id="990268"/>
    <lineage>
        <taxon>Bacteria</taxon>
        <taxon>Pseudomonadati</taxon>
        <taxon>Pseudomonadota</taxon>
        <taxon>Gammaproteobacteria</taxon>
        <taxon>Vibrionales</taxon>
        <taxon>Vibrionaceae</taxon>
        <taxon>Vibrio</taxon>
    </lineage>
</organism>
<dbReference type="InterPro" id="IPR013328">
    <property type="entry name" value="6PGD_dom2"/>
</dbReference>
<proteinExistence type="predicted"/>
<sequence length="46" mass="5167">MKAFLSMSQHWGCDLTKLPNLENLVSDYVTNIQALGMRAAIEQLSK</sequence>
<dbReference type="Proteomes" id="UP000029228">
    <property type="component" value="Unassembled WGS sequence"/>
</dbReference>
<dbReference type="STRING" id="990268.JCM19235_3631"/>
<keyword evidence="2" id="KW-1185">Reference proteome</keyword>
<dbReference type="Gene3D" id="1.10.1040.10">
    <property type="entry name" value="N-(1-d-carboxylethyl)-l-norvaline Dehydrogenase, domain 2"/>
    <property type="match status" value="1"/>
</dbReference>
<dbReference type="EMBL" id="BBMR01000006">
    <property type="protein sequence ID" value="GAL20629.1"/>
    <property type="molecule type" value="Genomic_DNA"/>
</dbReference>
<evidence type="ECO:0000313" key="1">
    <source>
        <dbReference type="EMBL" id="GAL20629.1"/>
    </source>
</evidence>
<protein>
    <submittedName>
        <fullName evidence="1">Uncharacterized protein</fullName>
    </submittedName>
</protein>
<reference evidence="1 2" key="1">
    <citation type="submission" date="2014-09" db="EMBL/GenBank/DDBJ databases">
        <title>Vibrio maritimus JCM 19235. (C45) whole genome shotgun sequence.</title>
        <authorList>
            <person name="Sawabe T."/>
            <person name="Meirelles P."/>
            <person name="Nakanishi M."/>
            <person name="Sayaka M."/>
            <person name="Hattori M."/>
            <person name="Ohkuma M."/>
        </authorList>
    </citation>
    <scope>NUCLEOTIDE SEQUENCE [LARGE SCALE GENOMIC DNA]</scope>
    <source>
        <strain evidence="2">JCM19235</strain>
    </source>
</reference>
<accession>A0A090S2B2</accession>